<dbReference type="GeneID" id="25297425"/>
<name>A0A0D2GTI0_9EURO</name>
<feature type="region of interest" description="Disordered" evidence="8">
    <location>
        <begin position="292"/>
        <end position="312"/>
    </location>
</feature>
<dbReference type="VEuPathDB" id="FungiDB:Z518_09354"/>
<feature type="compositionally biased region" description="Polar residues" evidence="8">
    <location>
        <begin position="292"/>
        <end position="307"/>
    </location>
</feature>
<dbReference type="EMBL" id="KN847481">
    <property type="protein sequence ID" value="KIX01628.1"/>
    <property type="molecule type" value="Genomic_DNA"/>
</dbReference>
<evidence type="ECO:0000313" key="9">
    <source>
        <dbReference type="EMBL" id="KIX01628.1"/>
    </source>
</evidence>
<dbReference type="GO" id="GO:0000976">
    <property type="term" value="F:transcription cis-regulatory region binding"/>
    <property type="evidence" value="ECO:0007669"/>
    <property type="project" value="TreeGrafter"/>
</dbReference>
<evidence type="ECO:0000256" key="3">
    <source>
        <dbReference type="ARBA" id="ARBA00022833"/>
    </source>
</evidence>
<dbReference type="GO" id="GO:0046872">
    <property type="term" value="F:metal ion binding"/>
    <property type="evidence" value="ECO:0007669"/>
    <property type="project" value="UniProtKB-KW"/>
</dbReference>
<dbReference type="PANTHER" id="PTHR31845:SF34">
    <property type="entry name" value="TRANSCRIPTIONAL ACTIVATOR OF PROTEASES PRTT"/>
    <property type="match status" value="1"/>
</dbReference>
<dbReference type="AlphaFoldDB" id="A0A0D2GTI0"/>
<sequence>MVVRKFRSSTRRLYKDPGRDIISQQILSEDVAEKLVSEFINRLGHVIQIQSVADLTSAPTIRQASPLLYAVCCLHGLRLCKDPDLLNTNDHRQLYEEVREMLGQVVLASPIPLEELYALLIMSVFEAAPRPVFEYIESWLLSGICFQQAISTIDFAQIMANLTLGKHESKDRRCLSLWNNICLVNLRFAVGTGKPATVPSELIDQCPAILNHPEATPDDGIILAEILLLSSLCNKQMPPSLDRDGHCHVLTAWEERWKHLLSSPKAISLRFCREFAYLVLAMRSVETYRSNTANQPTVPANPSSSYDTPPLAGGAPDHDQIDLHLLSDCFQAHAHKHALSLARVFLEIPTTLVQELPKFHHICTAYCTLVLSEYADKTEIPRRDVFQTLSDVFDHYCRFSDEIPAVMNVAMEKMRLSLGRDLASKRQEQNQPCRQSTASTPMEISNDRRTHATSANLSVDPIELGRDFNMDEFDHDMDLSSFPTVEDFFGNWMMDVGGEYPDTSLQD</sequence>
<keyword evidence="7" id="KW-0539">Nucleus</keyword>
<evidence type="ECO:0008006" key="11">
    <source>
        <dbReference type="Google" id="ProtNLM"/>
    </source>
</evidence>
<comment type="subcellular location">
    <subcellularLocation>
        <location evidence="1">Nucleus</location>
    </subcellularLocation>
</comment>
<evidence type="ECO:0000256" key="5">
    <source>
        <dbReference type="ARBA" id="ARBA00023125"/>
    </source>
</evidence>
<dbReference type="CDD" id="cd12148">
    <property type="entry name" value="fungal_TF_MHR"/>
    <property type="match status" value="1"/>
</dbReference>
<dbReference type="RefSeq" id="XP_013268764.1">
    <property type="nucleotide sequence ID" value="XM_013413310.1"/>
</dbReference>
<evidence type="ECO:0000256" key="2">
    <source>
        <dbReference type="ARBA" id="ARBA00022723"/>
    </source>
</evidence>
<keyword evidence="5" id="KW-0238">DNA-binding</keyword>
<keyword evidence="4" id="KW-0805">Transcription regulation</keyword>
<dbReference type="OrthoDB" id="2595934at2759"/>
<proteinExistence type="predicted"/>
<dbReference type="InterPro" id="IPR051089">
    <property type="entry name" value="prtT"/>
</dbReference>
<keyword evidence="10" id="KW-1185">Reference proteome</keyword>
<dbReference type="HOGENOM" id="CLU_468503_0_0_1"/>
<evidence type="ECO:0000256" key="4">
    <source>
        <dbReference type="ARBA" id="ARBA00023015"/>
    </source>
</evidence>
<evidence type="ECO:0000256" key="8">
    <source>
        <dbReference type="SAM" id="MobiDB-lite"/>
    </source>
</evidence>
<evidence type="ECO:0000313" key="10">
    <source>
        <dbReference type="Proteomes" id="UP000053617"/>
    </source>
</evidence>
<dbReference type="PANTHER" id="PTHR31845">
    <property type="entry name" value="FINGER DOMAIN PROTEIN, PUTATIVE-RELATED"/>
    <property type="match status" value="1"/>
</dbReference>
<gene>
    <name evidence="9" type="ORF">Z518_09354</name>
</gene>
<feature type="compositionally biased region" description="Polar residues" evidence="8">
    <location>
        <begin position="429"/>
        <end position="443"/>
    </location>
</feature>
<feature type="region of interest" description="Disordered" evidence="8">
    <location>
        <begin position="424"/>
        <end position="456"/>
    </location>
</feature>
<evidence type="ECO:0000256" key="1">
    <source>
        <dbReference type="ARBA" id="ARBA00004123"/>
    </source>
</evidence>
<dbReference type="STRING" id="1442369.A0A0D2GTI0"/>
<dbReference type="GO" id="GO:0000981">
    <property type="term" value="F:DNA-binding transcription factor activity, RNA polymerase II-specific"/>
    <property type="evidence" value="ECO:0007669"/>
    <property type="project" value="TreeGrafter"/>
</dbReference>
<keyword evidence="6" id="KW-0804">Transcription</keyword>
<keyword evidence="3" id="KW-0862">Zinc</keyword>
<keyword evidence="2" id="KW-0479">Metal-binding</keyword>
<dbReference type="GO" id="GO:0005634">
    <property type="term" value="C:nucleus"/>
    <property type="evidence" value="ECO:0007669"/>
    <property type="project" value="UniProtKB-SubCell"/>
</dbReference>
<evidence type="ECO:0000256" key="6">
    <source>
        <dbReference type="ARBA" id="ARBA00023163"/>
    </source>
</evidence>
<reference evidence="9 10" key="1">
    <citation type="submission" date="2015-01" db="EMBL/GenBank/DDBJ databases">
        <title>The Genome Sequence of Rhinocladiella mackenzie CBS 650.93.</title>
        <authorList>
            <consortium name="The Broad Institute Genomics Platform"/>
            <person name="Cuomo C."/>
            <person name="de Hoog S."/>
            <person name="Gorbushina A."/>
            <person name="Stielow B."/>
            <person name="Teixiera M."/>
            <person name="Abouelleil A."/>
            <person name="Chapman S.B."/>
            <person name="Priest M."/>
            <person name="Young S.K."/>
            <person name="Wortman J."/>
            <person name="Nusbaum C."/>
            <person name="Birren B."/>
        </authorList>
    </citation>
    <scope>NUCLEOTIDE SEQUENCE [LARGE SCALE GENOMIC DNA]</scope>
    <source>
        <strain evidence="9 10">CBS 650.93</strain>
    </source>
</reference>
<evidence type="ECO:0000256" key="7">
    <source>
        <dbReference type="ARBA" id="ARBA00023242"/>
    </source>
</evidence>
<organism evidence="9 10">
    <name type="scientific">Rhinocladiella mackenziei CBS 650.93</name>
    <dbReference type="NCBI Taxonomy" id="1442369"/>
    <lineage>
        <taxon>Eukaryota</taxon>
        <taxon>Fungi</taxon>
        <taxon>Dikarya</taxon>
        <taxon>Ascomycota</taxon>
        <taxon>Pezizomycotina</taxon>
        <taxon>Eurotiomycetes</taxon>
        <taxon>Chaetothyriomycetidae</taxon>
        <taxon>Chaetothyriales</taxon>
        <taxon>Herpotrichiellaceae</taxon>
        <taxon>Rhinocladiella</taxon>
    </lineage>
</organism>
<protein>
    <recommendedName>
        <fullName evidence="11">Transcription factor domain-containing protein</fullName>
    </recommendedName>
</protein>
<accession>A0A0D2GTI0</accession>
<dbReference type="Proteomes" id="UP000053617">
    <property type="component" value="Unassembled WGS sequence"/>
</dbReference>